<dbReference type="SUPFAM" id="SSF51735">
    <property type="entry name" value="NAD(P)-binding Rossmann-fold domains"/>
    <property type="match status" value="1"/>
</dbReference>
<organism evidence="3 4">
    <name type="scientific">Phormidesmis priestleyi</name>
    <dbReference type="NCBI Taxonomy" id="268141"/>
    <lineage>
        <taxon>Bacteria</taxon>
        <taxon>Bacillati</taxon>
        <taxon>Cyanobacteriota</taxon>
        <taxon>Cyanophyceae</taxon>
        <taxon>Leptolyngbyales</taxon>
        <taxon>Leptolyngbyaceae</taxon>
        <taxon>Phormidesmis</taxon>
    </lineage>
</organism>
<protein>
    <recommendedName>
        <fullName evidence="5">Short-chain dehydrogenase</fullName>
    </recommendedName>
</protein>
<reference evidence="4" key="1">
    <citation type="submission" date="2018-04" db="EMBL/GenBank/DDBJ databases">
        <authorList>
            <person name="Cornet L."/>
        </authorList>
    </citation>
    <scope>NUCLEOTIDE SEQUENCE [LARGE SCALE GENOMIC DNA]</scope>
</reference>
<accession>A0A2W4XBU7</accession>
<sequence length="276" mass="28576">MCLDSRSPQRLENKVALVTSSSTGICASTAMLLAGEGAKVMICGRDGVQGMNTVRQIRNRGGSATFVLADIAVLADVQAAVDETIATYGRLDILFNAASSSYGQLTPAESLSEVSETAWDQMNEAVLKGTFFCCQCALPFLQQSDAGTIINLIQPLPQAQTHLIAAVCQGGIVALTKAVAHQLSAKVDSCLGVIKLTYSATANLIWVAPDLTASGLNPLADSNSTAATGLGAGQLLTGPRDEGGAIARTFADSAEAIVYLAAHGRDLQGCTLWVKG</sequence>
<dbReference type="PRINTS" id="PR00081">
    <property type="entry name" value="GDHRDH"/>
</dbReference>
<dbReference type="Pfam" id="PF00106">
    <property type="entry name" value="adh_short"/>
    <property type="match status" value="1"/>
</dbReference>
<dbReference type="PANTHER" id="PTHR43639:SF1">
    <property type="entry name" value="SHORT-CHAIN DEHYDROGENASE_REDUCTASE FAMILY PROTEIN"/>
    <property type="match status" value="1"/>
</dbReference>
<evidence type="ECO:0008006" key="5">
    <source>
        <dbReference type="Google" id="ProtNLM"/>
    </source>
</evidence>
<evidence type="ECO:0000313" key="4">
    <source>
        <dbReference type="Proteomes" id="UP000249794"/>
    </source>
</evidence>
<dbReference type="CDD" id="cd05233">
    <property type="entry name" value="SDR_c"/>
    <property type="match status" value="1"/>
</dbReference>
<evidence type="ECO:0000313" key="3">
    <source>
        <dbReference type="EMBL" id="PZO54713.1"/>
    </source>
</evidence>
<proteinExistence type="inferred from homology"/>
<gene>
    <name evidence="3" type="ORF">DCF15_11565</name>
</gene>
<dbReference type="Proteomes" id="UP000249794">
    <property type="component" value="Unassembled WGS sequence"/>
</dbReference>
<dbReference type="AlphaFoldDB" id="A0A2W4XBU7"/>
<evidence type="ECO:0000256" key="2">
    <source>
        <dbReference type="ARBA" id="ARBA00023002"/>
    </source>
</evidence>
<dbReference type="PANTHER" id="PTHR43639">
    <property type="entry name" value="OXIDOREDUCTASE, SHORT-CHAIN DEHYDROGENASE/REDUCTASE FAMILY (AFU_ORTHOLOGUE AFUA_5G02870)"/>
    <property type="match status" value="1"/>
</dbReference>
<name>A0A2W4XBU7_9CYAN</name>
<reference evidence="3 4" key="2">
    <citation type="submission" date="2018-06" db="EMBL/GenBank/DDBJ databases">
        <title>Metagenomic assembly of (sub)arctic Cyanobacteria and their associated microbiome from non-axenic cultures.</title>
        <authorList>
            <person name="Baurain D."/>
        </authorList>
    </citation>
    <scope>NUCLEOTIDE SEQUENCE [LARGE SCALE GENOMIC DNA]</scope>
    <source>
        <strain evidence="3">ULC027bin1</strain>
    </source>
</reference>
<evidence type="ECO:0000256" key="1">
    <source>
        <dbReference type="ARBA" id="ARBA00006484"/>
    </source>
</evidence>
<dbReference type="GO" id="GO:0016491">
    <property type="term" value="F:oxidoreductase activity"/>
    <property type="evidence" value="ECO:0007669"/>
    <property type="project" value="UniProtKB-KW"/>
</dbReference>
<dbReference type="InterPro" id="IPR002347">
    <property type="entry name" value="SDR_fam"/>
</dbReference>
<comment type="caution">
    <text evidence="3">The sequence shown here is derived from an EMBL/GenBank/DDBJ whole genome shotgun (WGS) entry which is preliminary data.</text>
</comment>
<dbReference type="EMBL" id="QBMP01000111">
    <property type="protein sequence ID" value="PZO54713.1"/>
    <property type="molecule type" value="Genomic_DNA"/>
</dbReference>
<comment type="similarity">
    <text evidence="1">Belongs to the short-chain dehydrogenases/reductases (SDR) family.</text>
</comment>
<keyword evidence="2" id="KW-0560">Oxidoreductase</keyword>
<dbReference type="InterPro" id="IPR036291">
    <property type="entry name" value="NAD(P)-bd_dom_sf"/>
</dbReference>
<dbReference type="Gene3D" id="3.40.50.720">
    <property type="entry name" value="NAD(P)-binding Rossmann-like Domain"/>
    <property type="match status" value="1"/>
</dbReference>